<dbReference type="EMBL" id="AFHQ01000029">
    <property type="protein sequence ID" value="EGK60603.1"/>
    <property type="molecule type" value="Genomic_DNA"/>
</dbReference>
<dbReference type="STRING" id="888060.HMPREF9081_0983"/>
<evidence type="ECO:0000313" key="5">
    <source>
        <dbReference type="Proteomes" id="UP000004067"/>
    </source>
</evidence>
<evidence type="ECO:0000256" key="2">
    <source>
        <dbReference type="ARBA" id="ARBA00023239"/>
    </source>
</evidence>
<dbReference type="GO" id="GO:0019323">
    <property type="term" value="P:pentose catabolic process"/>
    <property type="evidence" value="ECO:0007669"/>
    <property type="project" value="TreeGrafter"/>
</dbReference>
<protein>
    <submittedName>
        <fullName evidence="4">L-fuculose-phosphate aldolase</fullName>
        <ecNumber evidence="4">4.1.2.17</ecNumber>
    </submittedName>
</protein>
<dbReference type="HOGENOM" id="CLU_006033_3_1_9"/>
<reference evidence="4 5" key="1">
    <citation type="submission" date="2011-04" db="EMBL/GenBank/DDBJ databases">
        <authorList>
            <person name="Muzny D."/>
            <person name="Qin X."/>
            <person name="Deng J."/>
            <person name="Jiang H."/>
            <person name="Liu Y."/>
            <person name="Qu J."/>
            <person name="Song X.-Z."/>
            <person name="Zhang L."/>
            <person name="Thornton R."/>
            <person name="Coyle M."/>
            <person name="Francisco L."/>
            <person name="Jackson L."/>
            <person name="Javaid M."/>
            <person name="Korchina V."/>
            <person name="Kovar C."/>
            <person name="Mata R."/>
            <person name="Mathew T."/>
            <person name="Ngo R."/>
            <person name="Nguyen L."/>
            <person name="Nguyen N."/>
            <person name="Okwuonu G."/>
            <person name="Ongeri F."/>
            <person name="Pham C."/>
            <person name="Simmons D."/>
            <person name="Wilczek-Boney K."/>
            <person name="Hale W."/>
            <person name="Jakkamsetti A."/>
            <person name="Pham P."/>
            <person name="Ruth R."/>
            <person name="San Lucas F."/>
            <person name="Warren J."/>
            <person name="Zhang J."/>
            <person name="Zhao Z."/>
            <person name="Zhou C."/>
            <person name="Zhu D."/>
            <person name="Lee S."/>
            <person name="Bess C."/>
            <person name="Blankenburg K."/>
            <person name="Forbes L."/>
            <person name="Fu Q."/>
            <person name="Gubbala S."/>
            <person name="Hirani K."/>
            <person name="Jayaseelan J.C."/>
            <person name="Lara F."/>
            <person name="Munidasa M."/>
            <person name="Palculict T."/>
            <person name="Patil S."/>
            <person name="Pu L.-L."/>
            <person name="Saada N."/>
            <person name="Tang L."/>
            <person name="Weissenberger G."/>
            <person name="Zhu Y."/>
            <person name="Hemphill L."/>
            <person name="Shang Y."/>
            <person name="Youmans B."/>
            <person name="Ayvaz T."/>
            <person name="Ross M."/>
            <person name="Santibanez J."/>
            <person name="Aqrawi P."/>
            <person name="Gross S."/>
            <person name="Joshi V."/>
            <person name="Fowler G."/>
            <person name="Nazareth L."/>
            <person name="Reid J."/>
            <person name="Worley K."/>
            <person name="Petrosino J."/>
            <person name="Highlander S."/>
            <person name="Gibbs R."/>
        </authorList>
    </citation>
    <scope>NUCLEOTIDE SEQUENCE [LARGE SCALE GENOMIC DNA]</scope>
    <source>
        <strain evidence="4 5">DSM 2778</strain>
    </source>
</reference>
<dbReference type="Gene3D" id="3.40.225.10">
    <property type="entry name" value="Class II aldolase/adducin N-terminal domain"/>
    <property type="match status" value="1"/>
</dbReference>
<dbReference type="SMART" id="SM01007">
    <property type="entry name" value="Aldolase_II"/>
    <property type="match status" value="1"/>
</dbReference>
<dbReference type="GO" id="GO:0008738">
    <property type="term" value="F:L-fuculose-phosphate aldolase activity"/>
    <property type="evidence" value="ECO:0007669"/>
    <property type="project" value="UniProtKB-EC"/>
</dbReference>
<dbReference type="InterPro" id="IPR050197">
    <property type="entry name" value="Aldolase_class_II_sugar_metab"/>
</dbReference>
<evidence type="ECO:0000259" key="3">
    <source>
        <dbReference type="SMART" id="SM01007"/>
    </source>
</evidence>
<dbReference type="EC" id="4.1.2.17" evidence="4"/>
<dbReference type="eggNOG" id="COG0235">
    <property type="taxonomic scope" value="Bacteria"/>
</dbReference>
<dbReference type="Proteomes" id="UP000004067">
    <property type="component" value="Unassembled WGS sequence"/>
</dbReference>
<keyword evidence="2 4" id="KW-0456">Lyase</keyword>
<gene>
    <name evidence="4" type="primary">fucA</name>
    <name evidence="4" type="ORF">HMPREF9081_0983</name>
</gene>
<dbReference type="InterPro" id="IPR001303">
    <property type="entry name" value="Aldolase_II/adducin_N"/>
</dbReference>
<name>F5RL96_9FIRM</name>
<organism evidence="4 5">
    <name type="scientific">Centipeda periodontii DSM 2778</name>
    <dbReference type="NCBI Taxonomy" id="888060"/>
    <lineage>
        <taxon>Bacteria</taxon>
        <taxon>Bacillati</taxon>
        <taxon>Bacillota</taxon>
        <taxon>Negativicutes</taxon>
        <taxon>Selenomonadales</taxon>
        <taxon>Selenomonadaceae</taxon>
        <taxon>Centipeda</taxon>
    </lineage>
</organism>
<keyword evidence="5" id="KW-1185">Reference proteome</keyword>
<evidence type="ECO:0000256" key="1">
    <source>
        <dbReference type="ARBA" id="ARBA00022723"/>
    </source>
</evidence>
<keyword evidence="1" id="KW-0479">Metal-binding</keyword>
<feature type="domain" description="Class II aldolase/adducin N-terminal" evidence="3">
    <location>
        <begin position="5"/>
        <end position="181"/>
    </location>
</feature>
<dbReference type="GO" id="GO:0046872">
    <property type="term" value="F:metal ion binding"/>
    <property type="evidence" value="ECO:0007669"/>
    <property type="project" value="UniProtKB-KW"/>
</dbReference>
<dbReference type="PANTHER" id="PTHR22789">
    <property type="entry name" value="FUCULOSE PHOSPHATE ALDOLASE"/>
    <property type="match status" value="1"/>
</dbReference>
<dbReference type="OrthoDB" id="9794581at2"/>
<sequence length="217" mass="23646">MTKEEEVVFYAKILDEKGLVNSLEGNISILDRETGKLYITPSGKRKSLLTPEMIAVMDGDTQIGGNCKYSSEYLLHQAALRARPDCNAAVHTHAPYLTAFAFCNQHVRLRCSTTFGLLFEDIPCLPYGQPGTAAIAAGIEDAMANRDLVLLANHGCLTVGPTLEAAVAILEAGEEVMKIYSLAKSIGAVSDIPEEAWERMCNEHAGSVRNRHKPVNR</sequence>
<proteinExistence type="predicted"/>
<evidence type="ECO:0000313" key="4">
    <source>
        <dbReference type="EMBL" id="EGK60603.1"/>
    </source>
</evidence>
<dbReference type="AlphaFoldDB" id="F5RL96"/>
<accession>F5RL96</accession>
<dbReference type="GO" id="GO:0005829">
    <property type="term" value="C:cytosol"/>
    <property type="evidence" value="ECO:0007669"/>
    <property type="project" value="TreeGrafter"/>
</dbReference>
<dbReference type="PANTHER" id="PTHR22789:SF0">
    <property type="entry name" value="3-OXO-TETRONATE 4-PHOSPHATE DECARBOXYLASE-RELATED"/>
    <property type="match status" value="1"/>
</dbReference>
<comment type="caution">
    <text evidence="4">The sequence shown here is derived from an EMBL/GenBank/DDBJ whole genome shotgun (WGS) entry which is preliminary data.</text>
</comment>
<dbReference type="SUPFAM" id="SSF53639">
    <property type="entry name" value="AraD/HMP-PK domain-like"/>
    <property type="match status" value="1"/>
</dbReference>
<dbReference type="RefSeq" id="WP_006305892.1">
    <property type="nucleotide sequence ID" value="NZ_GL892076.1"/>
</dbReference>
<dbReference type="InterPro" id="IPR036409">
    <property type="entry name" value="Aldolase_II/adducin_N_sf"/>
</dbReference>
<dbReference type="Pfam" id="PF00596">
    <property type="entry name" value="Aldolase_II"/>
    <property type="match status" value="1"/>
</dbReference>